<keyword evidence="1" id="KW-0812">Transmembrane</keyword>
<gene>
    <name evidence="3" type="primary">LOC111122286</name>
</gene>
<evidence type="ECO:0000256" key="1">
    <source>
        <dbReference type="SAM" id="Phobius"/>
    </source>
</evidence>
<dbReference type="AlphaFoldDB" id="A0A8B8CV11"/>
<accession>A0A8B8CV11</accession>
<proteinExistence type="predicted"/>
<keyword evidence="1" id="KW-0472">Membrane</keyword>
<dbReference type="KEGG" id="cvn:111122286"/>
<dbReference type="RefSeq" id="XP_022319648.1">
    <property type="nucleotide sequence ID" value="XM_022463940.1"/>
</dbReference>
<keyword evidence="2" id="KW-1185">Reference proteome</keyword>
<protein>
    <submittedName>
        <fullName evidence="3">Uncharacterized protein LOC111122286</fullName>
    </submittedName>
</protein>
<evidence type="ECO:0000313" key="3">
    <source>
        <dbReference type="RefSeq" id="XP_022319648.1"/>
    </source>
</evidence>
<reference evidence="3" key="1">
    <citation type="submission" date="2025-08" db="UniProtKB">
        <authorList>
            <consortium name="RefSeq"/>
        </authorList>
    </citation>
    <scope>IDENTIFICATION</scope>
    <source>
        <tissue evidence="3">Whole sample</tissue>
    </source>
</reference>
<evidence type="ECO:0000313" key="2">
    <source>
        <dbReference type="Proteomes" id="UP000694844"/>
    </source>
</evidence>
<keyword evidence="1" id="KW-1133">Transmembrane helix</keyword>
<feature type="transmembrane region" description="Helical" evidence="1">
    <location>
        <begin position="28"/>
        <end position="47"/>
    </location>
</feature>
<dbReference type="GeneID" id="111122286"/>
<dbReference type="Proteomes" id="UP000694844">
    <property type="component" value="Chromosome 2"/>
</dbReference>
<organism evidence="2 3">
    <name type="scientific">Crassostrea virginica</name>
    <name type="common">Eastern oyster</name>
    <dbReference type="NCBI Taxonomy" id="6565"/>
    <lineage>
        <taxon>Eukaryota</taxon>
        <taxon>Metazoa</taxon>
        <taxon>Spiralia</taxon>
        <taxon>Lophotrochozoa</taxon>
        <taxon>Mollusca</taxon>
        <taxon>Bivalvia</taxon>
        <taxon>Autobranchia</taxon>
        <taxon>Pteriomorphia</taxon>
        <taxon>Ostreida</taxon>
        <taxon>Ostreoidea</taxon>
        <taxon>Ostreidae</taxon>
        <taxon>Crassostrea</taxon>
    </lineage>
</organism>
<sequence length="112" mass="13411">MACDRLKETFLKGKRLYFHHFREERNIYPFYIPAVIYIFLLLLHAFWDHIPDYWNNVYKEPSFPDVPAPMLEFSSSQYPDDITVVTGYFNLGTFQKGPLMHHVLQLIRIRNG</sequence>
<name>A0A8B8CV11_CRAVI</name>